<dbReference type="Pfam" id="PF11528">
    <property type="entry name" value="DUF3224"/>
    <property type="match status" value="1"/>
</dbReference>
<dbReference type="Gene3D" id="2.40.350.10">
    <property type="entry name" value="SO1590-like"/>
    <property type="match status" value="1"/>
</dbReference>
<sequence>MNTFSVTKWDEHVASGEATGQRVAVVHAAMTYAGEFEGESTGDYLLYYPGAGDDGGSTTSPGFERFDGTLAGRRGTFLVRHEWSFDPVGIRSAFEVVAGSGTGELAGLTGTGNVHGVLGEPTVSYAFDHRIG</sequence>
<dbReference type="InterPro" id="IPR023159">
    <property type="entry name" value="SO1590-like_sf"/>
</dbReference>
<accession>A0ABP6VT94</accession>
<dbReference type="SUPFAM" id="SSF159238">
    <property type="entry name" value="SO1590-like"/>
    <property type="match status" value="1"/>
</dbReference>
<proteinExistence type="predicted"/>
<dbReference type="EMBL" id="BAAAZN010000004">
    <property type="protein sequence ID" value="GAA3541112.1"/>
    <property type="molecule type" value="Genomic_DNA"/>
</dbReference>
<organism evidence="1 2">
    <name type="scientific">Amycolatopsis ultiminotia</name>
    <dbReference type="NCBI Taxonomy" id="543629"/>
    <lineage>
        <taxon>Bacteria</taxon>
        <taxon>Bacillati</taxon>
        <taxon>Actinomycetota</taxon>
        <taxon>Actinomycetes</taxon>
        <taxon>Pseudonocardiales</taxon>
        <taxon>Pseudonocardiaceae</taxon>
        <taxon>Amycolatopsis</taxon>
    </lineage>
</organism>
<protein>
    <submittedName>
        <fullName evidence="1">DUF3224 domain-containing protein</fullName>
    </submittedName>
</protein>
<keyword evidence="2" id="KW-1185">Reference proteome</keyword>
<reference evidence="2" key="1">
    <citation type="journal article" date="2019" name="Int. J. Syst. Evol. Microbiol.">
        <title>The Global Catalogue of Microorganisms (GCM) 10K type strain sequencing project: providing services to taxonomists for standard genome sequencing and annotation.</title>
        <authorList>
            <consortium name="The Broad Institute Genomics Platform"/>
            <consortium name="The Broad Institute Genome Sequencing Center for Infectious Disease"/>
            <person name="Wu L."/>
            <person name="Ma J."/>
        </authorList>
    </citation>
    <scope>NUCLEOTIDE SEQUENCE [LARGE SCALE GENOMIC DNA]</scope>
    <source>
        <strain evidence="2">JCM 16898</strain>
    </source>
</reference>
<dbReference type="RefSeq" id="WP_344859020.1">
    <property type="nucleotide sequence ID" value="NZ_BAAAZN010000004.1"/>
</dbReference>
<gene>
    <name evidence="1" type="ORF">GCM10022222_25900</name>
</gene>
<evidence type="ECO:0000313" key="1">
    <source>
        <dbReference type="EMBL" id="GAA3541112.1"/>
    </source>
</evidence>
<dbReference type="Proteomes" id="UP001500689">
    <property type="component" value="Unassembled WGS sequence"/>
</dbReference>
<evidence type="ECO:0000313" key="2">
    <source>
        <dbReference type="Proteomes" id="UP001500689"/>
    </source>
</evidence>
<dbReference type="InterPro" id="IPR021607">
    <property type="entry name" value="DUF3224"/>
</dbReference>
<name>A0ABP6VT94_9PSEU</name>
<comment type="caution">
    <text evidence="1">The sequence shown here is derived from an EMBL/GenBank/DDBJ whole genome shotgun (WGS) entry which is preliminary data.</text>
</comment>